<gene>
    <name evidence="2" type="ORF">FAZ21_05560</name>
</gene>
<name>A0A4U0Q7I9_9NEIS</name>
<dbReference type="AlphaFoldDB" id="A0A4U0Q7I9"/>
<keyword evidence="2" id="KW-0645">Protease</keyword>
<dbReference type="Pfam" id="PF13975">
    <property type="entry name" value="gag-asp_proteas"/>
    <property type="match status" value="1"/>
</dbReference>
<dbReference type="CDD" id="cd05483">
    <property type="entry name" value="retropepsin_like_bacteria"/>
    <property type="match status" value="1"/>
</dbReference>
<dbReference type="EC" id="3.4.23.-" evidence="2"/>
<feature type="transmembrane region" description="Helical" evidence="1">
    <location>
        <begin position="67"/>
        <end position="85"/>
    </location>
</feature>
<keyword evidence="1" id="KW-1133">Transmembrane helix</keyword>
<dbReference type="Proteomes" id="UP000310016">
    <property type="component" value="Unassembled WGS sequence"/>
</dbReference>
<dbReference type="SUPFAM" id="SSF50630">
    <property type="entry name" value="Acid proteases"/>
    <property type="match status" value="1"/>
</dbReference>
<keyword evidence="3" id="KW-1185">Reference proteome</keyword>
<organism evidence="2 3">
    <name type="scientific">Chitiniphilus eburneus</name>
    <dbReference type="NCBI Taxonomy" id="2571148"/>
    <lineage>
        <taxon>Bacteria</taxon>
        <taxon>Pseudomonadati</taxon>
        <taxon>Pseudomonadota</taxon>
        <taxon>Betaproteobacteria</taxon>
        <taxon>Neisseriales</taxon>
        <taxon>Chitinibacteraceae</taxon>
        <taxon>Chitiniphilus</taxon>
    </lineage>
</organism>
<dbReference type="Gene3D" id="2.40.70.10">
    <property type="entry name" value="Acid Proteases"/>
    <property type="match status" value="1"/>
</dbReference>
<dbReference type="InterPro" id="IPR001969">
    <property type="entry name" value="Aspartic_peptidase_AS"/>
</dbReference>
<keyword evidence="2" id="KW-0378">Hydrolase</keyword>
<evidence type="ECO:0000313" key="3">
    <source>
        <dbReference type="Proteomes" id="UP000310016"/>
    </source>
</evidence>
<dbReference type="EMBL" id="SUMF01000003">
    <property type="protein sequence ID" value="TJZ76242.1"/>
    <property type="molecule type" value="Genomic_DNA"/>
</dbReference>
<accession>A0A4U0Q7I9</accession>
<proteinExistence type="predicted"/>
<keyword evidence="1" id="KW-0472">Membrane</keyword>
<dbReference type="InterPro" id="IPR021109">
    <property type="entry name" value="Peptidase_aspartic_dom_sf"/>
</dbReference>
<dbReference type="GO" id="GO:0004190">
    <property type="term" value="F:aspartic-type endopeptidase activity"/>
    <property type="evidence" value="ECO:0007669"/>
    <property type="project" value="InterPro"/>
</dbReference>
<reference evidence="2 3" key="1">
    <citation type="submission" date="2019-04" db="EMBL/GenBank/DDBJ databases">
        <title>Chitiniphilus eburnea sp. nov., a novel chitinolytic bacterium isolated from aquaculture sludge.</title>
        <authorList>
            <person name="Sheng M."/>
        </authorList>
    </citation>
    <scope>NUCLEOTIDE SEQUENCE [LARGE SCALE GENOMIC DNA]</scope>
    <source>
        <strain evidence="2 3">HX-2-15</strain>
    </source>
</reference>
<dbReference type="PROSITE" id="PS00141">
    <property type="entry name" value="ASP_PROTEASE"/>
    <property type="match status" value="1"/>
</dbReference>
<evidence type="ECO:0000313" key="2">
    <source>
        <dbReference type="EMBL" id="TJZ76242.1"/>
    </source>
</evidence>
<dbReference type="OrthoDB" id="185963at2"/>
<dbReference type="GO" id="GO:0006508">
    <property type="term" value="P:proteolysis"/>
    <property type="evidence" value="ECO:0007669"/>
    <property type="project" value="UniProtKB-KW"/>
</dbReference>
<dbReference type="NCBIfam" id="TIGR02281">
    <property type="entry name" value="clan_AA_DTGA"/>
    <property type="match status" value="1"/>
</dbReference>
<protein>
    <submittedName>
        <fullName evidence="2">TIGR02281 family clan AA aspartic protease</fullName>
        <ecNumber evidence="2">3.4.23.-</ecNumber>
    </submittedName>
</protein>
<evidence type="ECO:0000256" key="1">
    <source>
        <dbReference type="SAM" id="Phobius"/>
    </source>
</evidence>
<sequence>MNWKSAGWPCTKRWRRWRAPDTWRSMPWRERRVAPSCAMRRFFARAQRHATPPTCEDGVMRTSLGPLIVWLLVFAGVFLVMQRFIEARQQPAMAIRMAEGREVAIPRSPDGHYRIRGEINGSPVVFMVDTGASAITLSAPLARQLGLPRGETMISHTANGTVEGYETRLDTLTLPGMTLEHVNAGVVPNMPGDEVLLGMNVLGRLEVVMRGERMILRHPAEE</sequence>
<dbReference type="InterPro" id="IPR034122">
    <property type="entry name" value="Retropepsin-like_bacterial"/>
</dbReference>
<keyword evidence="1" id="KW-0812">Transmembrane</keyword>
<comment type="caution">
    <text evidence="2">The sequence shown here is derived from an EMBL/GenBank/DDBJ whole genome shotgun (WGS) entry which is preliminary data.</text>
</comment>
<dbReference type="InterPro" id="IPR011969">
    <property type="entry name" value="Clan_AA_Asp_peptidase_C"/>
</dbReference>